<gene>
    <name evidence="1" type="ORF">GFD25_11555</name>
</gene>
<evidence type="ECO:0000313" key="2">
    <source>
        <dbReference type="Proteomes" id="UP000469194"/>
    </source>
</evidence>
<dbReference type="Pfam" id="PF04796">
    <property type="entry name" value="RepA_C"/>
    <property type="match status" value="1"/>
</dbReference>
<dbReference type="InterPro" id="IPR006881">
    <property type="entry name" value="RepA_C"/>
</dbReference>
<evidence type="ECO:0000313" key="1">
    <source>
        <dbReference type="EMBL" id="NEG90599.1"/>
    </source>
</evidence>
<sequence length="299" mass="33952">MDREPSAPEIWFGHSILTSTLFPTVQPDASVPFISKRNGRYEFLLEPGIDSETRQRKFPSGKYPRLLMAWMAKQIRSAGGRKTDIVDPEAHQITIPTFFRLCAELGLPRGGKTVESLREQLRLLLACHISIRRTTGFVGGDIHDTVSLPIVKAVRHVRNRKNADLSGASFILTDEVWERLQTESAPFDVRVTKILLSGKSVMPYDVYIWLTASANRLSRDTFVSWEWLFERFGDGFKDEADFRKKFRQALAKVREVYPALNVTVPSRGKGIILHRSEPSVPPRAVRNLPLPEGKTRARI</sequence>
<proteinExistence type="predicted"/>
<name>A0A6N9Z7B4_9BIFI</name>
<protein>
    <recommendedName>
        <fullName evidence="3">Plasmid encoded RepA protein</fullName>
    </recommendedName>
</protein>
<comment type="caution">
    <text evidence="1">The sequence shown here is derived from an EMBL/GenBank/DDBJ whole genome shotgun (WGS) entry which is preliminary data.</text>
</comment>
<evidence type="ECO:0008006" key="3">
    <source>
        <dbReference type="Google" id="ProtNLM"/>
    </source>
</evidence>
<keyword evidence="2" id="KW-1185">Reference proteome</keyword>
<dbReference type="AlphaFoldDB" id="A0A6N9Z7B4"/>
<dbReference type="EMBL" id="WHZW01000035">
    <property type="protein sequence ID" value="NEG90599.1"/>
    <property type="molecule type" value="Genomic_DNA"/>
</dbReference>
<organism evidence="1 2">
    <name type="scientific">Bifidobacterium aerophilum</name>
    <dbReference type="NCBI Taxonomy" id="1798155"/>
    <lineage>
        <taxon>Bacteria</taxon>
        <taxon>Bacillati</taxon>
        <taxon>Actinomycetota</taxon>
        <taxon>Actinomycetes</taxon>
        <taxon>Bifidobacteriales</taxon>
        <taxon>Bifidobacteriaceae</taxon>
        <taxon>Bifidobacterium</taxon>
    </lineage>
</organism>
<accession>A0A6N9Z7B4</accession>
<reference evidence="1 2" key="1">
    <citation type="submission" date="2019-10" db="EMBL/GenBank/DDBJ databases">
        <title>Bifidobacterium from non-human primates.</title>
        <authorList>
            <person name="Modesto M."/>
        </authorList>
    </citation>
    <scope>NUCLEOTIDE SEQUENCE [LARGE SCALE GENOMIC DNA]</scope>
    <source>
        <strain evidence="1 2">TRE17</strain>
    </source>
</reference>
<dbReference type="Proteomes" id="UP000469194">
    <property type="component" value="Unassembled WGS sequence"/>
</dbReference>